<keyword evidence="2" id="KW-0255">Endonuclease</keyword>
<dbReference type="CDD" id="cd00085">
    <property type="entry name" value="HNHc"/>
    <property type="match status" value="1"/>
</dbReference>
<protein>
    <submittedName>
        <fullName evidence="2">HNH endonuclease</fullName>
    </submittedName>
</protein>
<dbReference type="EMBL" id="LDZY01000007">
    <property type="protein sequence ID" value="KLU65715.1"/>
    <property type="molecule type" value="Genomic_DNA"/>
</dbReference>
<dbReference type="STRING" id="476652.DEAC_c23450"/>
<feature type="domain" description="HNH" evidence="1">
    <location>
        <begin position="30"/>
        <end position="78"/>
    </location>
</feature>
<dbReference type="PATRIC" id="fig|476652.3.peg.2438"/>
<organism evidence="2 3">
    <name type="scientific">Desulfosporosinus acididurans</name>
    <dbReference type="NCBI Taxonomy" id="476652"/>
    <lineage>
        <taxon>Bacteria</taxon>
        <taxon>Bacillati</taxon>
        <taxon>Bacillota</taxon>
        <taxon>Clostridia</taxon>
        <taxon>Eubacteriales</taxon>
        <taxon>Desulfitobacteriaceae</taxon>
        <taxon>Desulfosporosinus</taxon>
    </lineage>
</organism>
<keyword evidence="3" id="KW-1185">Reference proteome</keyword>
<keyword evidence="2" id="KW-0540">Nuclease</keyword>
<dbReference type="GO" id="GO:0004519">
    <property type="term" value="F:endonuclease activity"/>
    <property type="evidence" value="ECO:0007669"/>
    <property type="project" value="UniProtKB-KW"/>
</dbReference>
<comment type="caution">
    <text evidence="2">The sequence shown here is derived from an EMBL/GenBank/DDBJ whole genome shotgun (WGS) entry which is preliminary data.</text>
</comment>
<dbReference type="GO" id="GO:0008270">
    <property type="term" value="F:zinc ion binding"/>
    <property type="evidence" value="ECO:0007669"/>
    <property type="project" value="InterPro"/>
</dbReference>
<dbReference type="InterPro" id="IPR003615">
    <property type="entry name" value="HNH_nuc"/>
</dbReference>
<name>A0A0J1FQD6_9FIRM</name>
<dbReference type="InterPro" id="IPR002711">
    <property type="entry name" value="HNH"/>
</dbReference>
<dbReference type="RefSeq" id="WP_047810320.1">
    <property type="nucleotide sequence ID" value="NZ_LDZY01000007.1"/>
</dbReference>
<dbReference type="GO" id="GO:0003676">
    <property type="term" value="F:nucleic acid binding"/>
    <property type="evidence" value="ECO:0007669"/>
    <property type="project" value="InterPro"/>
</dbReference>
<proteinExistence type="predicted"/>
<accession>A0A0J1FQD6</accession>
<sequence>MSTGILRTFYASTAWKKCRDAFFNAKFGLCEDCASPGQIVHHIKPITASDVRNNPAQCYGWDNLKLLCRVCHEKHHNKRSDGLSFDANGDIVFAKGADQHG</sequence>
<evidence type="ECO:0000259" key="1">
    <source>
        <dbReference type="Pfam" id="PF01844"/>
    </source>
</evidence>
<evidence type="ECO:0000313" key="2">
    <source>
        <dbReference type="EMBL" id="KLU65715.1"/>
    </source>
</evidence>
<keyword evidence="2" id="KW-0378">Hydrolase</keyword>
<dbReference type="AlphaFoldDB" id="A0A0J1FQD6"/>
<dbReference type="Pfam" id="PF01844">
    <property type="entry name" value="HNH"/>
    <property type="match status" value="1"/>
</dbReference>
<evidence type="ECO:0000313" key="3">
    <source>
        <dbReference type="Proteomes" id="UP000036356"/>
    </source>
</evidence>
<reference evidence="2 3" key="1">
    <citation type="submission" date="2015-06" db="EMBL/GenBank/DDBJ databases">
        <title>Draft genome of the moderately acidophilic sulfate reducer Candidatus Desulfosporosinus acididurans strain M1.</title>
        <authorList>
            <person name="Poehlein A."/>
            <person name="Petzsch P."/>
            <person name="Johnson B.D."/>
            <person name="Schloemann M."/>
            <person name="Daniel R."/>
            <person name="Muehling M."/>
        </authorList>
    </citation>
    <scope>NUCLEOTIDE SEQUENCE [LARGE SCALE GENOMIC DNA]</scope>
    <source>
        <strain evidence="2 3">M1</strain>
    </source>
</reference>
<dbReference type="Proteomes" id="UP000036356">
    <property type="component" value="Unassembled WGS sequence"/>
</dbReference>
<gene>
    <name evidence="2" type="ORF">DEAC_c23450</name>
</gene>